<proteinExistence type="predicted"/>
<dbReference type="OrthoDB" id="9776919at2"/>
<evidence type="ECO:0000313" key="3">
    <source>
        <dbReference type="EMBL" id="KEQ24427.1"/>
    </source>
</evidence>
<dbReference type="Pfam" id="PF02540">
    <property type="entry name" value="NAD_synthase"/>
    <property type="match status" value="1"/>
</dbReference>
<dbReference type="SUPFAM" id="SSF52402">
    <property type="entry name" value="Adenine nucleotide alpha hydrolases-like"/>
    <property type="match status" value="1"/>
</dbReference>
<sequence length="284" mass="31273">MATIEQVIDQKYAKLGEILQSMNKVVVAFSGGVDSAFLLKAALEFMGKDRVLAITADSETYPEREKLEAIALAGSLGAPHEVIHTSELDIPGYAENPTNRCYFCKNSLFDHLIPIAHARGYEHVVFGAIADDLGEHRPGLQAAHEQGVRAPLLEAGLKKSEIRHLSRKFGLATWDKPSFACLSSRIPYGEAITAEKLSMIDRAEDFLIQLGFRQVRVRQHDTLARIEVPASELADVLAVAETVHVKLKEIGYTYVTMDLKGYRSGSLNEVLSPQEQSRQATAQA</sequence>
<dbReference type="CDD" id="cd01990">
    <property type="entry name" value="LarE-like"/>
    <property type="match status" value="1"/>
</dbReference>
<dbReference type="AlphaFoldDB" id="A0A081P154"/>
<dbReference type="eggNOG" id="COG1606">
    <property type="taxonomic scope" value="Bacteria"/>
</dbReference>
<evidence type="ECO:0000256" key="1">
    <source>
        <dbReference type="PIRSR" id="PIRSR006661-1"/>
    </source>
</evidence>
<dbReference type="PANTHER" id="PTHR43169:SF2">
    <property type="entry name" value="NAD_GMP SYNTHASE DOMAIN-CONTAINING PROTEIN"/>
    <property type="match status" value="1"/>
</dbReference>
<evidence type="ECO:0000313" key="4">
    <source>
        <dbReference type="Proteomes" id="UP000028123"/>
    </source>
</evidence>
<dbReference type="Gene3D" id="3.40.50.620">
    <property type="entry name" value="HUPs"/>
    <property type="match status" value="1"/>
</dbReference>
<dbReference type="Proteomes" id="UP000028123">
    <property type="component" value="Unassembled WGS sequence"/>
</dbReference>
<dbReference type="InterPro" id="IPR005232">
    <property type="entry name" value="LarE"/>
</dbReference>
<feature type="active site" description="Nucleophile and sulfur donor" evidence="1">
    <location>
        <position position="181"/>
    </location>
</feature>
<reference evidence="3 4" key="1">
    <citation type="submission" date="2014-06" db="EMBL/GenBank/DDBJ databases">
        <title>Draft genome sequence of Paenibacillus sp. MSt1.</title>
        <authorList>
            <person name="Aw Y.K."/>
            <person name="Ong K.S."/>
            <person name="Gan H.M."/>
            <person name="Lee S.M."/>
        </authorList>
    </citation>
    <scope>NUCLEOTIDE SEQUENCE [LARGE SCALE GENOMIC DNA]</scope>
    <source>
        <strain evidence="3 4">MSt1</strain>
    </source>
</reference>
<dbReference type="InterPro" id="IPR014729">
    <property type="entry name" value="Rossmann-like_a/b/a_fold"/>
</dbReference>
<dbReference type="GO" id="GO:0016783">
    <property type="term" value="F:sulfurtransferase activity"/>
    <property type="evidence" value="ECO:0007669"/>
    <property type="project" value="InterPro"/>
</dbReference>
<feature type="domain" description="NAD/GMP synthase" evidence="2">
    <location>
        <begin position="21"/>
        <end position="84"/>
    </location>
</feature>
<accession>A0A081P154</accession>
<name>A0A081P154_9BACL</name>
<dbReference type="InterPro" id="IPR052188">
    <property type="entry name" value="Ni-pincer_cofactor_biosynth"/>
</dbReference>
<organism evidence="3 4">
    <name type="scientific">Paenibacillus tyrfis</name>
    <dbReference type="NCBI Taxonomy" id="1501230"/>
    <lineage>
        <taxon>Bacteria</taxon>
        <taxon>Bacillati</taxon>
        <taxon>Bacillota</taxon>
        <taxon>Bacilli</taxon>
        <taxon>Bacillales</taxon>
        <taxon>Paenibacillaceae</taxon>
        <taxon>Paenibacillus</taxon>
    </lineage>
</organism>
<dbReference type="GO" id="GO:0006163">
    <property type="term" value="P:purine nucleotide metabolic process"/>
    <property type="evidence" value="ECO:0007669"/>
    <property type="project" value="UniProtKB-ARBA"/>
</dbReference>
<gene>
    <name evidence="3" type="ORF">ET33_09090</name>
</gene>
<dbReference type="PANTHER" id="PTHR43169">
    <property type="entry name" value="EXSB FAMILY PROTEIN"/>
    <property type="match status" value="1"/>
</dbReference>
<comment type="caution">
    <text evidence="3">The sequence shown here is derived from an EMBL/GenBank/DDBJ whole genome shotgun (WGS) entry which is preliminary data.</text>
</comment>
<dbReference type="RefSeq" id="WP_036685648.1">
    <property type="nucleotide sequence ID" value="NZ_JNVM01000016.1"/>
</dbReference>
<dbReference type="NCBIfam" id="TIGR00268">
    <property type="entry name" value="ATP-dependent sacrificial sulfur transferase LarE"/>
    <property type="match status" value="1"/>
</dbReference>
<protein>
    <submittedName>
        <fullName evidence="3">ATP-utilizing protein</fullName>
    </submittedName>
</protein>
<dbReference type="InterPro" id="IPR022310">
    <property type="entry name" value="NAD/GMP_synthase"/>
</dbReference>
<dbReference type="PIRSF" id="PIRSF006661">
    <property type="entry name" value="PP-lp_UCP006661"/>
    <property type="match status" value="1"/>
</dbReference>
<evidence type="ECO:0000259" key="2">
    <source>
        <dbReference type="Pfam" id="PF02540"/>
    </source>
</evidence>
<keyword evidence="4" id="KW-1185">Reference proteome</keyword>
<dbReference type="EMBL" id="JNVM01000016">
    <property type="protein sequence ID" value="KEQ24427.1"/>
    <property type="molecule type" value="Genomic_DNA"/>
</dbReference>